<evidence type="ECO:0000313" key="6">
    <source>
        <dbReference type="EMBL" id="MBB6215638.1"/>
    </source>
</evidence>
<evidence type="ECO:0000256" key="2">
    <source>
        <dbReference type="ARBA" id="ARBA00023015"/>
    </source>
</evidence>
<dbReference type="InterPro" id="IPR036390">
    <property type="entry name" value="WH_DNA-bd_sf"/>
</dbReference>
<dbReference type="PRINTS" id="PR00039">
    <property type="entry name" value="HTHLYSR"/>
</dbReference>
<keyword evidence="3 6" id="KW-0238">DNA-binding</keyword>
<evidence type="ECO:0000256" key="4">
    <source>
        <dbReference type="ARBA" id="ARBA00023163"/>
    </source>
</evidence>
<reference evidence="6 7" key="1">
    <citation type="submission" date="2020-08" db="EMBL/GenBank/DDBJ databases">
        <title>Genomic Encyclopedia of Type Strains, Phase IV (KMG-IV): sequencing the most valuable type-strain genomes for metagenomic binning, comparative biology and taxonomic classification.</title>
        <authorList>
            <person name="Goeker M."/>
        </authorList>
    </citation>
    <scope>NUCLEOTIDE SEQUENCE [LARGE SCALE GENOMIC DNA]</scope>
    <source>
        <strain evidence="6 7">DSM 103526</strain>
    </source>
</reference>
<comment type="similarity">
    <text evidence="1">Belongs to the LysR transcriptional regulatory family.</text>
</comment>
<dbReference type="SUPFAM" id="SSF53850">
    <property type="entry name" value="Periplasmic binding protein-like II"/>
    <property type="match status" value="1"/>
</dbReference>
<dbReference type="Gene3D" id="1.10.10.10">
    <property type="entry name" value="Winged helix-like DNA-binding domain superfamily/Winged helix DNA-binding domain"/>
    <property type="match status" value="1"/>
</dbReference>
<dbReference type="AlphaFoldDB" id="A0A841KTZ6"/>
<dbReference type="RefSeq" id="WP_184310106.1">
    <property type="nucleotide sequence ID" value="NZ_JACHEN010000009.1"/>
</dbReference>
<evidence type="ECO:0000313" key="7">
    <source>
        <dbReference type="Proteomes" id="UP000579281"/>
    </source>
</evidence>
<keyword evidence="2" id="KW-0805">Transcription regulation</keyword>
<dbReference type="Proteomes" id="UP000579281">
    <property type="component" value="Unassembled WGS sequence"/>
</dbReference>
<dbReference type="InterPro" id="IPR047788">
    <property type="entry name" value="LysR-like_Sec_metab"/>
</dbReference>
<dbReference type="InterPro" id="IPR000847">
    <property type="entry name" value="LysR_HTH_N"/>
</dbReference>
<dbReference type="Pfam" id="PF00126">
    <property type="entry name" value="HTH_1"/>
    <property type="match status" value="1"/>
</dbReference>
<dbReference type="InterPro" id="IPR005119">
    <property type="entry name" value="LysR_subst-bd"/>
</dbReference>
<dbReference type="Gene3D" id="3.40.190.290">
    <property type="match status" value="1"/>
</dbReference>
<dbReference type="InterPro" id="IPR036388">
    <property type="entry name" value="WH-like_DNA-bd_sf"/>
</dbReference>
<dbReference type="NCBIfam" id="NF040786">
    <property type="entry name" value="LysR_Sec_metab"/>
    <property type="match status" value="1"/>
</dbReference>
<proteinExistence type="inferred from homology"/>
<dbReference type="EMBL" id="JACHEN010000009">
    <property type="protein sequence ID" value="MBB6215638.1"/>
    <property type="molecule type" value="Genomic_DNA"/>
</dbReference>
<sequence>MDFKQLETFVTIAKLKSFSKAADFLFLTQPTISNHMQNLEKELGTILINRSNKRITLTNAGEILFTHAMDILNKKEQTLFSLEQFKGKIEGTLEIASSSIPEQYILPILLNSFHKFYPDVRFNVLHSDSEQVVTSILNGEIDFGIVGAKNDIKHLNYLEIMEDTMLVIMPFMDHYKSMDEITIDDLFREKIILREEGSGTRKIFEQVLMQHNKTIDDLNIIAYIESTESIKQCIRRGLGISILSELAVIDEVKSNLLKAVKIKDIEIKRNFYFVFHKYRALSPLAEAFKNFVLENKNLFQIENI</sequence>
<accession>A0A841KTZ6</accession>
<dbReference type="GO" id="GO:0003700">
    <property type="term" value="F:DNA-binding transcription factor activity"/>
    <property type="evidence" value="ECO:0007669"/>
    <property type="project" value="InterPro"/>
</dbReference>
<evidence type="ECO:0000256" key="1">
    <source>
        <dbReference type="ARBA" id="ARBA00009437"/>
    </source>
</evidence>
<keyword evidence="4" id="KW-0804">Transcription</keyword>
<dbReference type="PROSITE" id="PS50931">
    <property type="entry name" value="HTH_LYSR"/>
    <property type="match status" value="1"/>
</dbReference>
<keyword evidence="7" id="KW-1185">Reference proteome</keyword>
<dbReference type="Pfam" id="PF03466">
    <property type="entry name" value="LysR_substrate"/>
    <property type="match status" value="1"/>
</dbReference>
<evidence type="ECO:0000256" key="3">
    <source>
        <dbReference type="ARBA" id="ARBA00023125"/>
    </source>
</evidence>
<feature type="domain" description="HTH lysR-type" evidence="5">
    <location>
        <begin position="1"/>
        <end position="58"/>
    </location>
</feature>
<dbReference type="SUPFAM" id="SSF46785">
    <property type="entry name" value="Winged helix' DNA-binding domain"/>
    <property type="match status" value="1"/>
</dbReference>
<dbReference type="PANTHER" id="PTHR30126:SF64">
    <property type="entry name" value="HTH-TYPE TRANSCRIPTIONAL REGULATOR CITR"/>
    <property type="match status" value="1"/>
</dbReference>
<protein>
    <submittedName>
        <fullName evidence="6">DNA-binding transcriptional LysR family regulator</fullName>
    </submittedName>
</protein>
<name>A0A841KTZ6_9FIRM</name>
<dbReference type="CDD" id="cd08420">
    <property type="entry name" value="PBP2_CysL_like"/>
    <property type="match status" value="1"/>
</dbReference>
<evidence type="ECO:0000259" key="5">
    <source>
        <dbReference type="PROSITE" id="PS50931"/>
    </source>
</evidence>
<comment type="caution">
    <text evidence="6">The sequence shown here is derived from an EMBL/GenBank/DDBJ whole genome shotgun (WGS) entry which is preliminary data.</text>
</comment>
<dbReference type="PANTHER" id="PTHR30126">
    <property type="entry name" value="HTH-TYPE TRANSCRIPTIONAL REGULATOR"/>
    <property type="match status" value="1"/>
</dbReference>
<dbReference type="GO" id="GO:0000976">
    <property type="term" value="F:transcription cis-regulatory region binding"/>
    <property type="evidence" value="ECO:0007669"/>
    <property type="project" value="TreeGrafter"/>
</dbReference>
<organism evidence="6 7">
    <name type="scientific">Anaerosolibacter carboniphilus</name>
    <dbReference type="NCBI Taxonomy" id="1417629"/>
    <lineage>
        <taxon>Bacteria</taxon>
        <taxon>Bacillati</taxon>
        <taxon>Bacillota</taxon>
        <taxon>Clostridia</taxon>
        <taxon>Peptostreptococcales</taxon>
        <taxon>Thermotaleaceae</taxon>
        <taxon>Anaerosolibacter</taxon>
    </lineage>
</organism>
<dbReference type="FunFam" id="1.10.10.10:FF:000001">
    <property type="entry name" value="LysR family transcriptional regulator"/>
    <property type="match status" value="1"/>
</dbReference>
<gene>
    <name evidence="6" type="ORF">HNQ80_001727</name>
</gene>